<dbReference type="RefSeq" id="WP_310028987.1">
    <property type="nucleotide sequence ID" value="NZ_JAVDVI010000030.1"/>
</dbReference>
<proteinExistence type="predicted"/>
<evidence type="ECO:0000256" key="1">
    <source>
        <dbReference type="SAM" id="MobiDB-lite"/>
    </source>
</evidence>
<sequence length="216" mass="23573">MMATESDYNWETGKYKSGSFEAAMSNQGLNADGSEAGTNEDSESEGEPKGKNKNNSNERKTINKKGEVLVGNIKPEEVNILNTVSNEFTPENNTVIWVSHGSNNGINGHMNAYAFHEHLMATSPLYKSSYENGKPVTIKLFSCNTGHNTPDGLAFNLSLIHTKATIWAPDNLISWPSDNGILFPNYEPYIGVDGKKSGQFNIFNNGSVVGTGDFKN</sequence>
<dbReference type="Proteomes" id="UP001255185">
    <property type="component" value="Unassembled WGS sequence"/>
</dbReference>
<gene>
    <name evidence="2" type="ORF">J2X31_003713</name>
</gene>
<keyword evidence="3" id="KW-1185">Reference proteome</keyword>
<reference evidence="2 3" key="1">
    <citation type="submission" date="2023-07" db="EMBL/GenBank/DDBJ databases">
        <title>Sorghum-associated microbial communities from plants grown in Nebraska, USA.</title>
        <authorList>
            <person name="Schachtman D."/>
        </authorList>
    </citation>
    <scope>NUCLEOTIDE SEQUENCE [LARGE SCALE GENOMIC DNA]</scope>
    <source>
        <strain evidence="2 3">3773</strain>
    </source>
</reference>
<protein>
    <recommendedName>
        <fullName evidence="4">Peptidase C80 domain-containing protein</fullName>
    </recommendedName>
</protein>
<evidence type="ECO:0000313" key="3">
    <source>
        <dbReference type="Proteomes" id="UP001255185"/>
    </source>
</evidence>
<name>A0ABU1TUX1_9FLAO</name>
<feature type="compositionally biased region" description="Basic and acidic residues" evidence="1">
    <location>
        <begin position="46"/>
        <end position="63"/>
    </location>
</feature>
<comment type="caution">
    <text evidence="2">The sequence shown here is derived from an EMBL/GenBank/DDBJ whole genome shotgun (WGS) entry which is preliminary data.</text>
</comment>
<evidence type="ECO:0008006" key="4">
    <source>
        <dbReference type="Google" id="ProtNLM"/>
    </source>
</evidence>
<dbReference type="EMBL" id="JAVDVI010000030">
    <property type="protein sequence ID" value="MDR6969679.1"/>
    <property type="molecule type" value="Genomic_DNA"/>
</dbReference>
<accession>A0ABU1TUX1</accession>
<evidence type="ECO:0000313" key="2">
    <source>
        <dbReference type="EMBL" id="MDR6969679.1"/>
    </source>
</evidence>
<organism evidence="2 3">
    <name type="scientific">Flavobacterium arsenatis</name>
    <dbReference type="NCBI Taxonomy" id="1484332"/>
    <lineage>
        <taxon>Bacteria</taxon>
        <taxon>Pseudomonadati</taxon>
        <taxon>Bacteroidota</taxon>
        <taxon>Flavobacteriia</taxon>
        <taxon>Flavobacteriales</taxon>
        <taxon>Flavobacteriaceae</taxon>
        <taxon>Flavobacterium</taxon>
    </lineage>
</organism>
<feature type="region of interest" description="Disordered" evidence="1">
    <location>
        <begin position="24"/>
        <end position="63"/>
    </location>
</feature>